<feature type="region of interest" description="Disordered" evidence="1">
    <location>
        <begin position="204"/>
        <end position="231"/>
    </location>
</feature>
<feature type="region of interest" description="Disordered" evidence="1">
    <location>
        <begin position="603"/>
        <end position="653"/>
    </location>
</feature>
<evidence type="ECO:0000313" key="3">
    <source>
        <dbReference type="Proteomes" id="UP001385951"/>
    </source>
</evidence>
<keyword evidence="3" id="KW-1185">Reference proteome</keyword>
<accession>A0AAW0GSZ5</accession>
<name>A0AAW0GSZ5_9APHY</name>
<organism evidence="2 3">
    <name type="scientific">Cerrena zonata</name>
    <dbReference type="NCBI Taxonomy" id="2478898"/>
    <lineage>
        <taxon>Eukaryota</taxon>
        <taxon>Fungi</taxon>
        <taxon>Dikarya</taxon>
        <taxon>Basidiomycota</taxon>
        <taxon>Agaricomycotina</taxon>
        <taxon>Agaricomycetes</taxon>
        <taxon>Polyporales</taxon>
        <taxon>Cerrenaceae</taxon>
        <taxon>Cerrena</taxon>
    </lineage>
</organism>
<dbReference type="EMBL" id="JASBNA010000004">
    <property type="protein sequence ID" value="KAK7692656.1"/>
    <property type="molecule type" value="Genomic_DNA"/>
</dbReference>
<gene>
    <name evidence="2" type="ORF">QCA50_004289</name>
</gene>
<reference evidence="2 3" key="1">
    <citation type="submission" date="2022-09" db="EMBL/GenBank/DDBJ databases">
        <authorList>
            <person name="Palmer J.M."/>
        </authorList>
    </citation>
    <scope>NUCLEOTIDE SEQUENCE [LARGE SCALE GENOMIC DNA]</scope>
    <source>
        <strain evidence="2 3">DSM 7382</strain>
    </source>
</reference>
<feature type="compositionally biased region" description="Polar residues" evidence="1">
    <location>
        <begin position="603"/>
        <end position="617"/>
    </location>
</feature>
<dbReference type="AlphaFoldDB" id="A0AAW0GSZ5"/>
<feature type="compositionally biased region" description="Gly residues" evidence="1">
    <location>
        <begin position="636"/>
        <end position="653"/>
    </location>
</feature>
<feature type="compositionally biased region" description="Basic residues" evidence="1">
    <location>
        <begin position="1"/>
        <end position="19"/>
    </location>
</feature>
<proteinExistence type="predicted"/>
<feature type="compositionally biased region" description="Polar residues" evidence="1">
    <location>
        <begin position="68"/>
        <end position="77"/>
    </location>
</feature>
<comment type="caution">
    <text evidence="2">The sequence shown here is derived from an EMBL/GenBank/DDBJ whole genome shotgun (WGS) entry which is preliminary data.</text>
</comment>
<evidence type="ECO:0000256" key="1">
    <source>
        <dbReference type="SAM" id="MobiDB-lite"/>
    </source>
</evidence>
<feature type="compositionally biased region" description="Low complexity" evidence="1">
    <location>
        <begin position="53"/>
        <end position="66"/>
    </location>
</feature>
<evidence type="ECO:0000313" key="2">
    <source>
        <dbReference type="EMBL" id="KAK7692656.1"/>
    </source>
</evidence>
<dbReference type="Proteomes" id="UP001385951">
    <property type="component" value="Unassembled WGS sequence"/>
</dbReference>
<feature type="region of interest" description="Disordered" evidence="1">
    <location>
        <begin position="1"/>
        <end position="77"/>
    </location>
</feature>
<feature type="compositionally biased region" description="Polar residues" evidence="1">
    <location>
        <begin position="204"/>
        <end position="213"/>
    </location>
</feature>
<protein>
    <submittedName>
        <fullName evidence="2">Uncharacterized protein</fullName>
    </submittedName>
</protein>
<sequence>MPKHKPNSKPRYKPARRMSSRLNPSAKPSKAVPASKQLGAPPAPVTEPVTNSDTTTKTAGTIADTQTETDLPFTNDNDDYTSATRRRKYSPVIIQCLPDDVPGRFPIHTNFFAQLDTGDTSAIAAPTDGHEQDTVVVNDGAAAVSDSNALGITSTAVTVDDDIEFDIPPILEKDVEMTSAPSQSITVQMDKGKGKATEISSVTFITPSSTPSGPSRKRQRREISPSESDYAPAQAIAGEIVLTREIEQDMPNPFTSSSKGSPPISMKAFEEYMLSQSTPSVASTSRSQDGNVTLENITLENIGQILDAADATNSQVASAPHAPLEFMSTPDEGWPPINDGKLVRLAENMKLSQLAEWCRAQDDKFFLQVFGTTAHNKDTPWVVALLRSALQRLVGLNDPIISTPNPSPNWRDYRPRAFLLSGVPAEIGRRLLEQFCWSTHDIAFFVYRFSFNIPRYIGPFIGFTTTDAELIKQTFQAQLNTPSARALIDQLRSSNALLKQMPLDAVVNMLSRSVETDILIVAEDGRPAIPIANLYISSPTQELGKWLLWQQFLQRAVYATQYNGTGTGRPLWKCSGCHADDHPRGLCKYPKLTGWLTQPFRFNNVNDNTAQSTNGETNGPRPSGSQNYRQNQGNYRGSGRGGYRGGRNYGPTY</sequence>